<protein>
    <submittedName>
        <fullName evidence="2">Uncharacterized protein</fullName>
    </submittedName>
</protein>
<evidence type="ECO:0000313" key="2">
    <source>
        <dbReference type="EMBL" id="SVB14285.1"/>
    </source>
</evidence>
<feature type="region of interest" description="Disordered" evidence="1">
    <location>
        <begin position="1"/>
        <end position="35"/>
    </location>
</feature>
<feature type="compositionally biased region" description="Polar residues" evidence="1">
    <location>
        <begin position="25"/>
        <end position="35"/>
    </location>
</feature>
<proteinExistence type="predicted"/>
<sequence>MATADSLPIKPIYKDESRAPGLGSHSIQNTCDLSS</sequence>
<evidence type="ECO:0000256" key="1">
    <source>
        <dbReference type="SAM" id="MobiDB-lite"/>
    </source>
</evidence>
<organism evidence="2">
    <name type="scientific">marine metagenome</name>
    <dbReference type="NCBI Taxonomy" id="408172"/>
    <lineage>
        <taxon>unclassified sequences</taxon>
        <taxon>metagenomes</taxon>
        <taxon>ecological metagenomes</taxon>
    </lineage>
</organism>
<accession>A0A382BKG2</accession>
<gene>
    <name evidence="2" type="ORF">METZ01_LOCUS167139</name>
</gene>
<dbReference type="EMBL" id="UINC01030234">
    <property type="protein sequence ID" value="SVB14285.1"/>
    <property type="molecule type" value="Genomic_DNA"/>
</dbReference>
<dbReference type="AlphaFoldDB" id="A0A382BKG2"/>
<reference evidence="2" key="1">
    <citation type="submission" date="2018-05" db="EMBL/GenBank/DDBJ databases">
        <authorList>
            <person name="Lanie J.A."/>
            <person name="Ng W.-L."/>
            <person name="Kazmierczak K.M."/>
            <person name="Andrzejewski T.M."/>
            <person name="Davidsen T.M."/>
            <person name="Wayne K.J."/>
            <person name="Tettelin H."/>
            <person name="Glass J.I."/>
            <person name="Rusch D."/>
            <person name="Podicherti R."/>
            <person name="Tsui H.-C.T."/>
            <person name="Winkler M.E."/>
        </authorList>
    </citation>
    <scope>NUCLEOTIDE SEQUENCE</scope>
</reference>
<name>A0A382BKG2_9ZZZZ</name>